<feature type="region of interest" description="Disordered" evidence="1">
    <location>
        <begin position="165"/>
        <end position="199"/>
    </location>
</feature>
<evidence type="ECO:0000256" key="1">
    <source>
        <dbReference type="SAM" id="MobiDB-lite"/>
    </source>
</evidence>
<proteinExistence type="predicted"/>
<sequence length="247" mass="27126">MGPDGARRRNRRRAQQRARRATRALTVRVVVAVAATNNAPVEPQGPRRCTPSRQWTAAATRPSSQMGPDGARRRGRRRDQQRARRASRAPTVRAVVAVAAPDVAFTEPRPPRRCSPSWPSTALTMCLSSRVGPDGVRHRGCRRHQQRARRAAWSATVRAVVTVTPSNGAPIKPQGIRRCEPLWPAPRRTSPPPSRVGPDCARHLGRRQHQRGARRSMSTPTVHTAVGVVAKSEAPVEPQGPRRCATT</sequence>
<evidence type="ECO:0000313" key="3">
    <source>
        <dbReference type="Proteomes" id="UP000218209"/>
    </source>
</evidence>
<feature type="region of interest" description="Disordered" evidence="1">
    <location>
        <begin position="1"/>
        <end position="22"/>
    </location>
</feature>
<feature type="compositionally biased region" description="Basic residues" evidence="1">
    <location>
        <begin position="73"/>
        <end position="87"/>
    </location>
</feature>
<name>A0A1X6PJC7_PORUM</name>
<protein>
    <submittedName>
        <fullName evidence="2">Uncharacterized protein</fullName>
    </submittedName>
</protein>
<dbReference type="AlphaFoldDB" id="A0A1X6PJC7"/>
<gene>
    <name evidence="2" type="ORF">BU14_0031s0018</name>
</gene>
<accession>A0A1X6PJC7</accession>
<dbReference type="EMBL" id="KV918767">
    <property type="protein sequence ID" value="OSX80846.1"/>
    <property type="molecule type" value="Genomic_DNA"/>
</dbReference>
<feature type="region of interest" description="Disordered" evidence="1">
    <location>
        <begin position="35"/>
        <end position="91"/>
    </location>
</feature>
<feature type="compositionally biased region" description="Basic residues" evidence="1">
    <location>
        <begin position="8"/>
        <end position="22"/>
    </location>
</feature>
<evidence type="ECO:0000313" key="2">
    <source>
        <dbReference type="EMBL" id="OSX80846.1"/>
    </source>
</evidence>
<keyword evidence="3" id="KW-1185">Reference proteome</keyword>
<dbReference type="Proteomes" id="UP000218209">
    <property type="component" value="Unassembled WGS sequence"/>
</dbReference>
<feature type="compositionally biased region" description="Polar residues" evidence="1">
    <location>
        <begin position="51"/>
        <end position="66"/>
    </location>
</feature>
<organism evidence="2 3">
    <name type="scientific">Porphyra umbilicalis</name>
    <name type="common">Purple laver</name>
    <name type="synonym">Red alga</name>
    <dbReference type="NCBI Taxonomy" id="2786"/>
    <lineage>
        <taxon>Eukaryota</taxon>
        <taxon>Rhodophyta</taxon>
        <taxon>Bangiophyceae</taxon>
        <taxon>Bangiales</taxon>
        <taxon>Bangiaceae</taxon>
        <taxon>Porphyra</taxon>
    </lineage>
</organism>
<reference evidence="2 3" key="1">
    <citation type="submission" date="2017-03" db="EMBL/GenBank/DDBJ databases">
        <title>WGS assembly of Porphyra umbilicalis.</title>
        <authorList>
            <person name="Brawley S.H."/>
            <person name="Blouin N.A."/>
            <person name="Ficko-Blean E."/>
            <person name="Wheeler G.L."/>
            <person name="Lohr M."/>
            <person name="Goodson H.V."/>
            <person name="Jenkins J.W."/>
            <person name="Blaby-Haas C.E."/>
            <person name="Helliwell K.E."/>
            <person name="Chan C."/>
            <person name="Marriage T."/>
            <person name="Bhattacharya D."/>
            <person name="Klein A.S."/>
            <person name="Badis Y."/>
            <person name="Brodie J."/>
            <person name="Cao Y."/>
            <person name="Collen J."/>
            <person name="Dittami S.M."/>
            <person name="Gachon C.M."/>
            <person name="Green B.R."/>
            <person name="Karpowicz S."/>
            <person name="Kim J.W."/>
            <person name="Kudahl U."/>
            <person name="Lin S."/>
            <person name="Michel G."/>
            <person name="Mittag M."/>
            <person name="Olson B.J."/>
            <person name="Pangilinan J."/>
            <person name="Peng Y."/>
            <person name="Qiu H."/>
            <person name="Shu S."/>
            <person name="Singer J.T."/>
            <person name="Smith A.G."/>
            <person name="Sprecher B.N."/>
            <person name="Wagner V."/>
            <person name="Wang W."/>
            <person name="Wang Z.-Y."/>
            <person name="Yan J."/>
            <person name="Yarish C."/>
            <person name="Zoeuner-Riek S."/>
            <person name="Zhuang Y."/>
            <person name="Zou Y."/>
            <person name="Lindquist E.A."/>
            <person name="Grimwood J."/>
            <person name="Barry K."/>
            <person name="Rokhsar D.S."/>
            <person name="Schmutz J."/>
            <person name="Stiller J.W."/>
            <person name="Grossman A.R."/>
            <person name="Prochnik S.E."/>
        </authorList>
    </citation>
    <scope>NUCLEOTIDE SEQUENCE [LARGE SCALE GENOMIC DNA]</scope>
    <source>
        <strain evidence="2">4086291</strain>
    </source>
</reference>